<dbReference type="Proteomes" id="UP000051131">
    <property type="component" value="Unassembled WGS sequence"/>
</dbReference>
<gene>
    <name evidence="8" type="ORF">FC80_GL000841</name>
</gene>
<dbReference type="PRINTS" id="PR00783">
    <property type="entry name" value="MINTRINSICP"/>
</dbReference>
<keyword evidence="4 7" id="KW-1133">Transmembrane helix</keyword>
<feature type="transmembrane region" description="Helical" evidence="7">
    <location>
        <begin position="5"/>
        <end position="24"/>
    </location>
</feature>
<dbReference type="EMBL" id="AYZE01000014">
    <property type="protein sequence ID" value="KRM90847.1"/>
    <property type="molecule type" value="Genomic_DNA"/>
</dbReference>
<protein>
    <submittedName>
        <fullName evidence="8">AqpZ protein</fullName>
    </submittedName>
</protein>
<feature type="transmembrane region" description="Helical" evidence="7">
    <location>
        <begin position="30"/>
        <end position="53"/>
    </location>
</feature>
<keyword evidence="5 7" id="KW-0472">Membrane</keyword>
<evidence type="ECO:0000256" key="1">
    <source>
        <dbReference type="ARBA" id="ARBA00004141"/>
    </source>
</evidence>
<dbReference type="InterPro" id="IPR000425">
    <property type="entry name" value="MIP"/>
</dbReference>
<evidence type="ECO:0000256" key="7">
    <source>
        <dbReference type="SAM" id="Phobius"/>
    </source>
</evidence>
<dbReference type="PANTHER" id="PTHR19139:SF199">
    <property type="entry name" value="MIP17260P"/>
    <property type="match status" value="1"/>
</dbReference>
<proteinExistence type="inferred from homology"/>
<feature type="transmembrane region" description="Helical" evidence="7">
    <location>
        <begin position="191"/>
        <end position="212"/>
    </location>
</feature>
<evidence type="ECO:0000256" key="5">
    <source>
        <dbReference type="ARBA" id="ARBA00023136"/>
    </source>
</evidence>
<comment type="similarity">
    <text evidence="2 6">Belongs to the MIP/aquaporin (TC 1.A.8) family.</text>
</comment>
<organism evidence="8 9">
    <name type="scientific">Liquorilactobacillus cacaonum DSM 21116</name>
    <dbReference type="NCBI Taxonomy" id="1423729"/>
    <lineage>
        <taxon>Bacteria</taxon>
        <taxon>Bacillati</taxon>
        <taxon>Bacillota</taxon>
        <taxon>Bacilli</taxon>
        <taxon>Lactobacillales</taxon>
        <taxon>Lactobacillaceae</taxon>
        <taxon>Liquorilactobacillus</taxon>
    </lineage>
</organism>
<keyword evidence="6" id="KW-0813">Transport</keyword>
<evidence type="ECO:0000256" key="3">
    <source>
        <dbReference type="ARBA" id="ARBA00022692"/>
    </source>
</evidence>
<name>A0A0R2CGQ2_9LACO</name>
<dbReference type="STRING" id="1423729.FC80_GL000841"/>
<dbReference type="AlphaFoldDB" id="A0A0R2CGQ2"/>
<comment type="caution">
    <text evidence="8">The sequence shown here is derived from an EMBL/GenBank/DDBJ whole genome shotgun (WGS) entry which is preliminary data.</text>
</comment>
<dbReference type="OrthoDB" id="9807293at2"/>
<sequence length="217" mass="22425">MRKYLAEFIGTFVLVFVGTGTVVIGKGDLLAIALAFGLSVTVMAFAVGGISGGHFNPGVTVAMMLNKRLDVKDGIFYIVAQALGSIVASAVLSIYIHALGLVKDGFGQTDFTKLSAIQAFGIETLATFIFVLVILMVTSTKYGNAAFAPVAIGITLSLMIMVLLNLTGASLNAARSLGPALFAGGSGLAHYWVYLIAPTLGAAIAAFVGRILGSEDK</sequence>
<dbReference type="PANTHER" id="PTHR19139">
    <property type="entry name" value="AQUAPORIN TRANSPORTER"/>
    <property type="match status" value="1"/>
</dbReference>
<evidence type="ECO:0000313" key="8">
    <source>
        <dbReference type="EMBL" id="KRM90847.1"/>
    </source>
</evidence>
<dbReference type="PATRIC" id="fig|1423729.3.peg.851"/>
<dbReference type="SUPFAM" id="SSF81338">
    <property type="entry name" value="Aquaporin-like"/>
    <property type="match status" value="1"/>
</dbReference>
<evidence type="ECO:0000313" key="9">
    <source>
        <dbReference type="Proteomes" id="UP000051131"/>
    </source>
</evidence>
<feature type="transmembrane region" description="Helical" evidence="7">
    <location>
        <begin position="150"/>
        <end position="171"/>
    </location>
</feature>
<dbReference type="InterPro" id="IPR034294">
    <property type="entry name" value="Aquaporin_transptr"/>
</dbReference>
<comment type="subcellular location">
    <subcellularLocation>
        <location evidence="1">Membrane</location>
        <topology evidence="1">Multi-pass membrane protein</topology>
    </subcellularLocation>
</comment>
<feature type="transmembrane region" description="Helical" evidence="7">
    <location>
        <begin position="116"/>
        <end position="138"/>
    </location>
</feature>
<evidence type="ECO:0000256" key="2">
    <source>
        <dbReference type="ARBA" id="ARBA00006175"/>
    </source>
</evidence>
<dbReference type="Pfam" id="PF00230">
    <property type="entry name" value="MIP"/>
    <property type="match status" value="1"/>
</dbReference>
<dbReference type="GO" id="GO:0015250">
    <property type="term" value="F:water channel activity"/>
    <property type="evidence" value="ECO:0007669"/>
    <property type="project" value="TreeGrafter"/>
</dbReference>
<reference evidence="8 9" key="1">
    <citation type="journal article" date="2015" name="Genome Announc.">
        <title>Expanding the biotechnology potential of lactobacilli through comparative genomics of 213 strains and associated genera.</title>
        <authorList>
            <person name="Sun Z."/>
            <person name="Harris H.M."/>
            <person name="McCann A."/>
            <person name="Guo C."/>
            <person name="Argimon S."/>
            <person name="Zhang W."/>
            <person name="Yang X."/>
            <person name="Jeffery I.B."/>
            <person name="Cooney J.C."/>
            <person name="Kagawa T.F."/>
            <person name="Liu W."/>
            <person name="Song Y."/>
            <person name="Salvetti E."/>
            <person name="Wrobel A."/>
            <person name="Rasinkangas P."/>
            <person name="Parkhill J."/>
            <person name="Rea M.C."/>
            <person name="O'Sullivan O."/>
            <person name="Ritari J."/>
            <person name="Douillard F.P."/>
            <person name="Paul Ross R."/>
            <person name="Yang R."/>
            <person name="Briner A.E."/>
            <person name="Felis G.E."/>
            <person name="de Vos W.M."/>
            <person name="Barrangou R."/>
            <person name="Klaenhammer T.R."/>
            <person name="Caufield P.W."/>
            <person name="Cui Y."/>
            <person name="Zhang H."/>
            <person name="O'Toole P.W."/>
        </authorList>
    </citation>
    <scope>NUCLEOTIDE SEQUENCE [LARGE SCALE GENOMIC DNA]</scope>
    <source>
        <strain evidence="8 9">DSM 21116</strain>
    </source>
</reference>
<keyword evidence="9" id="KW-1185">Reference proteome</keyword>
<evidence type="ECO:0000256" key="6">
    <source>
        <dbReference type="RuleBase" id="RU000477"/>
    </source>
</evidence>
<accession>A0A0R2CGQ2</accession>
<dbReference type="RefSeq" id="WP_057829070.1">
    <property type="nucleotide sequence ID" value="NZ_AYZE01000014.1"/>
</dbReference>
<evidence type="ECO:0000256" key="4">
    <source>
        <dbReference type="ARBA" id="ARBA00022989"/>
    </source>
</evidence>
<dbReference type="GO" id="GO:0005886">
    <property type="term" value="C:plasma membrane"/>
    <property type="evidence" value="ECO:0007669"/>
    <property type="project" value="TreeGrafter"/>
</dbReference>
<dbReference type="Gene3D" id="1.20.1080.10">
    <property type="entry name" value="Glycerol uptake facilitator protein"/>
    <property type="match status" value="1"/>
</dbReference>
<dbReference type="InterPro" id="IPR023271">
    <property type="entry name" value="Aquaporin-like"/>
</dbReference>
<feature type="transmembrane region" description="Helical" evidence="7">
    <location>
        <begin position="74"/>
        <end position="96"/>
    </location>
</feature>
<keyword evidence="3 6" id="KW-0812">Transmembrane</keyword>